<keyword evidence="2" id="KW-1185">Reference proteome</keyword>
<dbReference type="EMBL" id="BTRK01000001">
    <property type="protein sequence ID" value="GMR32946.1"/>
    <property type="molecule type" value="Genomic_DNA"/>
</dbReference>
<protein>
    <submittedName>
        <fullName evidence="1">Uncharacterized protein</fullName>
    </submittedName>
</protein>
<proteinExistence type="predicted"/>
<dbReference type="Proteomes" id="UP001328107">
    <property type="component" value="Unassembled WGS sequence"/>
</dbReference>
<accession>A0AAN5C979</accession>
<name>A0AAN5C979_9BILA</name>
<gene>
    <name evidence="1" type="ORF">PMAYCL1PPCAC_03141</name>
</gene>
<feature type="non-terminal residue" evidence="1">
    <location>
        <position position="76"/>
    </location>
</feature>
<comment type="caution">
    <text evidence="1">The sequence shown here is derived from an EMBL/GenBank/DDBJ whole genome shotgun (WGS) entry which is preliminary data.</text>
</comment>
<reference evidence="2" key="1">
    <citation type="submission" date="2022-10" db="EMBL/GenBank/DDBJ databases">
        <title>Genome assembly of Pristionchus species.</title>
        <authorList>
            <person name="Yoshida K."/>
            <person name="Sommer R.J."/>
        </authorList>
    </citation>
    <scope>NUCLEOTIDE SEQUENCE [LARGE SCALE GENOMIC DNA]</scope>
    <source>
        <strain evidence="2">RS5460</strain>
    </source>
</reference>
<dbReference type="AlphaFoldDB" id="A0AAN5C979"/>
<evidence type="ECO:0000313" key="2">
    <source>
        <dbReference type="Proteomes" id="UP001328107"/>
    </source>
</evidence>
<sequence length="76" mass="7098">GIASSLLSALNTVTNIFSAAGQSAAAITAALGQAATDLGNSLGVINVGAAGGVTADIQLAASKFVNALAAIMANPG</sequence>
<evidence type="ECO:0000313" key="1">
    <source>
        <dbReference type="EMBL" id="GMR32946.1"/>
    </source>
</evidence>
<feature type="non-terminal residue" evidence="1">
    <location>
        <position position="1"/>
    </location>
</feature>
<organism evidence="1 2">
    <name type="scientific">Pristionchus mayeri</name>
    <dbReference type="NCBI Taxonomy" id="1317129"/>
    <lineage>
        <taxon>Eukaryota</taxon>
        <taxon>Metazoa</taxon>
        <taxon>Ecdysozoa</taxon>
        <taxon>Nematoda</taxon>
        <taxon>Chromadorea</taxon>
        <taxon>Rhabditida</taxon>
        <taxon>Rhabditina</taxon>
        <taxon>Diplogasteromorpha</taxon>
        <taxon>Diplogasteroidea</taxon>
        <taxon>Neodiplogasteridae</taxon>
        <taxon>Pristionchus</taxon>
    </lineage>
</organism>